<dbReference type="NCBIfam" id="NF040586">
    <property type="entry name" value="FxSxx_TPR"/>
    <property type="match status" value="1"/>
</dbReference>
<dbReference type="Gene3D" id="1.25.40.10">
    <property type="entry name" value="Tetratricopeptide repeat domain"/>
    <property type="match status" value="2"/>
</dbReference>
<feature type="compositionally biased region" description="Basic and acidic residues" evidence="1">
    <location>
        <begin position="473"/>
        <end position="485"/>
    </location>
</feature>
<name>A0A8H5TQY1_FUSHE</name>
<dbReference type="Pfam" id="PF13374">
    <property type="entry name" value="TPR_10"/>
    <property type="match status" value="1"/>
</dbReference>
<evidence type="ECO:0000313" key="3">
    <source>
        <dbReference type="EMBL" id="KAF5673917.1"/>
    </source>
</evidence>
<feature type="region of interest" description="Disordered" evidence="1">
    <location>
        <begin position="473"/>
        <end position="502"/>
    </location>
</feature>
<dbReference type="Proteomes" id="UP000567885">
    <property type="component" value="Unassembled WGS sequence"/>
</dbReference>
<sequence length="953" mass="107118">MEGIGVAANIIAVVDISLKVMTLCLQYSKEVSSARVDIERLHNQVGHLATTMRATQHLVEGDKGASLSTSQGLFGSFRSCISDLEQLEKKLDPNSVRSVMRRYGIRAIKWPFKSKEVDQLLANLDRHEKTILLGLQVDQTAILVDIQEGVKQLRLQPAHDTSNLLKHHLMVPFTPDPDFVHRPTIERWMREQYNKPSQRMALVGMGGFGKSQLAIQFAHRVHAEKPGTSVFWVHGGSKAAFDESYRSLADVIALPRRHEPEVNVLALVHDWLQRDDVPPWLMVFDNADDITTFFADEGPDNQSRARLAAYLPKSTNGKIIVTSRSLDAAERLVGSVQNTLQIPTMAEEQALELLQGHLTDETDEAAAKDLVRMLDCIPLAVKQAAAYINRRSPRVTPASYLEEFSRSDKRKDSLLRSDKGDLGRQDGVSNSIVVTWQVTFEQIKRDQPRAANLLSLMSQFQAQNIPEFMLHDYKDNNTPNEKNDVDGTGVGSESDGESEKDDFEDDLDLLRGYSLVDTSTIGFCNMHPLVQFCTRSWISEFGDSERWSRLFMKLAADHFPNGVFETWTVCQTLLPHVEPLLRSKPRGETVATNWIELLTNASRYMQEIGDFNRAQTLAKVAVQATTSILGLDSPETPSCMNILSEIYSRQGRLKDAEQLQAEALQIRKTILGPDHVDTLISMDHLATIFRKQGRLEEAEKLSVEVTKSCQANLGLVHNDTLISMGNLAVIFLLQGRFEEAEKLETEVMEIRQAKLGYDHPDALTSMNNLAMAFRGQGRLYEAEKLDLEVMKTRQVKLGLDHPDTLISMSNLAGTFLEQRRSEEAEKLSLEVMKTHQIKLGLDHPDTLVSMSNLASAFWQQGRLDEAEKLGVEVMETRKVKLGVDHPKTLNSMYNLAYIWHSQGRLEDSIALMGDCLDLFQEKLGHNHPDTQLSAKTLESWQTERFVPEGASIT</sequence>
<reference evidence="3 4" key="1">
    <citation type="submission" date="2020-05" db="EMBL/GenBank/DDBJ databases">
        <title>Identification and distribution of gene clusters putatively required for synthesis of sphingolipid metabolism inhibitors in phylogenetically diverse species of the filamentous fungus Fusarium.</title>
        <authorList>
            <person name="Kim H.-S."/>
            <person name="Busman M."/>
            <person name="Brown D.W."/>
            <person name="Divon H."/>
            <person name="Uhlig S."/>
            <person name="Proctor R.H."/>
        </authorList>
    </citation>
    <scope>NUCLEOTIDE SEQUENCE [LARGE SCALE GENOMIC DNA]</scope>
    <source>
        <strain evidence="3 4">NRRL 20693</strain>
    </source>
</reference>
<evidence type="ECO:0000313" key="4">
    <source>
        <dbReference type="Proteomes" id="UP000567885"/>
    </source>
</evidence>
<keyword evidence="4" id="KW-1185">Reference proteome</keyword>
<organism evidence="3 4">
    <name type="scientific">Fusarium heterosporum</name>
    <dbReference type="NCBI Taxonomy" id="42747"/>
    <lineage>
        <taxon>Eukaryota</taxon>
        <taxon>Fungi</taxon>
        <taxon>Dikarya</taxon>
        <taxon>Ascomycota</taxon>
        <taxon>Pezizomycotina</taxon>
        <taxon>Sordariomycetes</taxon>
        <taxon>Hypocreomycetidae</taxon>
        <taxon>Hypocreales</taxon>
        <taxon>Nectriaceae</taxon>
        <taxon>Fusarium</taxon>
        <taxon>Fusarium heterosporum species complex</taxon>
    </lineage>
</organism>
<comment type="caution">
    <text evidence="3">The sequence shown here is derived from an EMBL/GenBank/DDBJ whole genome shotgun (WGS) entry which is preliminary data.</text>
</comment>
<dbReference type="Gene3D" id="3.40.50.300">
    <property type="entry name" value="P-loop containing nucleotide triphosphate hydrolases"/>
    <property type="match status" value="1"/>
</dbReference>
<feature type="domain" description="NB-ARC" evidence="2">
    <location>
        <begin position="195"/>
        <end position="360"/>
    </location>
</feature>
<dbReference type="Pfam" id="PF13424">
    <property type="entry name" value="TPR_12"/>
    <property type="match status" value="3"/>
</dbReference>
<dbReference type="AlphaFoldDB" id="A0A8H5TQY1"/>
<dbReference type="Pfam" id="PF00931">
    <property type="entry name" value="NB-ARC"/>
    <property type="match status" value="1"/>
</dbReference>
<evidence type="ECO:0000256" key="1">
    <source>
        <dbReference type="SAM" id="MobiDB-lite"/>
    </source>
</evidence>
<accession>A0A8H5TQY1</accession>
<dbReference type="InterPro" id="IPR002182">
    <property type="entry name" value="NB-ARC"/>
</dbReference>
<dbReference type="InterPro" id="IPR053137">
    <property type="entry name" value="NLR-like"/>
</dbReference>
<dbReference type="EMBL" id="JAAGWQ010000051">
    <property type="protein sequence ID" value="KAF5673917.1"/>
    <property type="molecule type" value="Genomic_DNA"/>
</dbReference>
<proteinExistence type="predicted"/>
<protein>
    <submittedName>
        <fullName evidence="3">Kinesin light chain 3</fullName>
    </submittedName>
</protein>
<dbReference type="SUPFAM" id="SSF52540">
    <property type="entry name" value="P-loop containing nucleoside triphosphate hydrolases"/>
    <property type="match status" value="1"/>
</dbReference>
<evidence type="ECO:0000259" key="2">
    <source>
        <dbReference type="Pfam" id="PF00931"/>
    </source>
</evidence>
<dbReference type="InterPro" id="IPR011990">
    <property type="entry name" value="TPR-like_helical_dom_sf"/>
</dbReference>
<dbReference type="PANTHER" id="PTHR46082">
    <property type="entry name" value="ATP/GTP-BINDING PROTEIN-RELATED"/>
    <property type="match status" value="1"/>
</dbReference>
<dbReference type="InterPro" id="IPR027417">
    <property type="entry name" value="P-loop_NTPase"/>
</dbReference>
<gene>
    <name evidence="3" type="ORF">FHETE_3304</name>
</gene>
<dbReference type="OrthoDB" id="20872at2759"/>
<dbReference type="SUPFAM" id="SSF48452">
    <property type="entry name" value="TPR-like"/>
    <property type="match status" value="2"/>
</dbReference>
<dbReference type="PANTHER" id="PTHR46082:SF6">
    <property type="entry name" value="AAA+ ATPASE DOMAIN-CONTAINING PROTEIN-RELATED"/>
    <property type="match status" value="1"/>
</dbReference>
<dbReference type="GO" id="GO:0043531">
    <property type="term" value="F:ADP binding"/>
    <property type="evidence" value="ECO:0007669"/>
    <property type="project" value="InterPro"/>
</dbReference>